<dbReference type="AlphaFoldDB" id="A0A3N1LGR6"/>
<dbReference type="PANTHER" id="PTHR42788:SF13">
    <property type="entry name" value="ALIPHATIC SULFONATES IMPORT ATP-BINDING PROTEIN SSUB"/>
    <property type="match status" value="1"/>
</dbReference>
<sequence>MSRGAASGPVVRPVTIEEDQRPATPPGIVRVEVAGLSKSYESDRGPVTALEGIDLQIHDSEFLTVLGPSGCGKSTLLKCIAGLEPVSAGRILIDGKAVTRPPADLGIVFQRDLLLDWRTNLQNVLISVEFLGLKPRDFEERARQLLDLFGLAGYEDRYPWELSGGMRQRVAICRALVDNPGFLLMDEPFGALDAMTRDELNLELQRIWLRDKKTALFITHSVPEAVFLSDRIIVMDRNPGRIAAEFVVDLPRPRTLADRETQPFIRYSAEIRATITGLGIIRNG</sequence>
<name>A0A3N1LGR6_9PROT</name>
<evidence type="ECO:0000256" key="5">
    <source>
        <dbReference type="SAM" id="MobiDB-lite"/>
    </source>
</evidence>
<evidence type="ECO:0000256" key="1">
    <source>
        <dbReference type="ARBA" id="ARBA00005417"/>
    </source>
</evidence>
<dbReference type="PROSITE" id="PS50893">
    <property type="entry name" value="ABC_TRANSPORTER_2"/>
    <property type="match status" value="1"/>
</dbReference>
<dbReference type="GO" id="GO:0016887">
    <property type="term" value="F:ATP hydrolysis activity"/>
    <property type="evidence" value="ECO:0007669"/>
    <property type="project" value="InterPro"/>
</dbReference>
<dbReference type="InterPro" id="IPR017871">
    <property type="entry name" value="ABC_transporter-like_CS"/>
</dbReference>
<dbReference type="PANTHER" id="PTHR42788">
    <property type="entry name" value="TAURINE IMPORT ATP-BINDING PROTEIN-RELATED"/>
    <property type="match status" value="1"/>
</dbReference>
<evidence type="ECO:0000256" key="2">
    <source>
        <dbReference type="ARBA" id="ARBA00022448"/>
    </source>
</evidence>
<organism evidence="7 8">
    <name type="scientific">Stella humosa</name>
    <dbReference type="NCBI Taxonomy" id="94"/>
    <lineage>
        <taxon>Bacteria</taxon>
        <taxon>Pseudomonadati</taxon>
        <taxon>Pseudomonadota</taxon>
        <taxon>Alphaproteobacteria</taxon>
        <taxon>Rhodospirillales</taxon>
        <taxon>Stellaceae</taxon>
        <taxon>Stella</taxon>
    </lineage>
</organism>
<accession>A0A3N1LGR6</accession>
<dbReference type="CDD" id="cd03293">
    <property type="entry name" value="ABC_NrtD_SsuB_transporters"/>
    <property type="match status" value="1"/>
</dbReference>
<evidence type="ECO:0000259" key="6">
    <source>
        <dbReference type="PROSITE" id="PS50893"/>
    </source>
</evidence>
<dbReference type="GO" id="GO:0005524">
    <property type="term" value="F:ATP binding"/>
    <property type="evidence" value="ECO:0007669"/>
    <property type="project" value="UniProtKB-KW"/>
</dbReference>
<evidence type="ECO:0000256" key="3">
    <source>
        <dbReference type="ARBA" id="ARBA00022741"/>
    </source>
</evidence>
<dbReference type="InterPro" id="IPR003439">
    <property type="entry name" value="ABC_transporter-like_ATP-bd"/>
</dbReference>
<proteinExistence type="inferred from homology"/>
<dbReference type="Proteomes" id="UP000278222">
    <property type="component" value="Unassembled WGS sequence"/>
</dbReference>
<dbReference type="InterPro" id="IPR003593">
    <property type="entry name" value="AAA+_ATPase"/>
</dbReference>
<dbReference type="InterPro" id="IPR050166">
    <property type="entry name" value="ABC_transporter_ATP-bind"/>
</dbReference>
<feature type="domain" description="ABC transporter" evidence="6">
    <location>
        <begin position="31"/>
        <end position="262"/>
    </location>
</feature>
<dbReference type="Pfam" id="PF00005">
    <property type="entry name" value="ABC_tran"/>
    <property type="match status" value="1"/>
</dbReference>
<keyword evidence="3" id="KW-0547">Nucleotide-binding</keyword>
<comment type="similarity">
    <text evidence="1">Belongs to the ABC transporter superfamily.</text>
</comment>
<evidence type="ECO:0000313" key="7">
    <source>
        <dbReference type="EMBL" id="ROP90697.1"/>
    </source>
</evidence>
<keyword evidence="4 7" id="KW-0067">ATP-binding</keyword>
<dbReference type="RefSeq" id="WP_123690102.1">
    <property type="nucleotide sequence ID" value="NZ_AP019700.1"/>
</dbReference>
<keyword evidence="2" id="KW-0813">Transport</keyword>
<dbReference type="EMBL" id="RJKX01000014">
    <property type="protein sequence ID" value="ROP90697.1"/>
    <property type="molecule type" value="Genomic_DNA"/>
</dbReference>
<reference evidence="7 8" key="1">
    <citation type="submission" date="2018-11" db="EMBL/GenBank/DDBJ databases">
        <title>Genomic Encyclopedia of Type Strains, Phase IV (KMG-IV): sequencing the most valuable type-strain genomes for metagenomic binning, comparative biology and taxonomic classification.</title>
        <authorList>
            <person name="Goeker M."/>
        </authorList>
    </citation>
    <scope>NUCLEOTIDE SEQUENCE [LARGE SCALE GENOMIC DNA]</scope>
    <source>
        <strain evidence="7 8">DSM 5900</strain>
    </source>
</reference>
<dbReference type="PROSITE" id="PS00211">
    <property type="entry name" value="ABC_TRANSPORTER_1"/>
    <property type="match status" value="1"/>
</dbReference>
<evidence type="ECO:0000256" key="4">
    <source>
        <dbReference type="ARBA" id="ARBA00022840"/>
    </source>
</evidence>
<feature type="region of interest" description="Disordered" evidence="5">
    <location>
        <begin position="1"/>
        <end position="23"/>
    </location>
</feature>
<dbReference type="SMART" id="SM00382">
    <property type="entry name" value="AAA"/>
    <property type="match status" value="1"/>
</dbReference>
<dbReference type="InterPro" id="IPR027417">
    <property type="entry name" value="P-loop_NTPase"/>
</dbReference>
<dbReference type="OrthoDB" id="7336028at2"/>
<comment type="caution">
    <text evidence="7">The sequence shown here is derived from an EMBL/GenBank/DDBJ whole genome shotgun (WGS) entry which is preliminary data.</text>
</comment>
<protein>
    <submittedName>
        <fullName evidence="7">NitT/TauT family transport system ATP-binding protein</fullName>
    </submittedName>
</protein>
<keyword evidence="8" id="KW-1185">Reference proteome</keyword>
<evidence type="ECO:0000313" key="8">
    <source>
        <dbReference type="Proteomes" id="UP000278222"/>
    </source>
</evidence>
<gene>
    <name evidence="7" type="ORF">EDC65_2553</name>
</gene>
<dbReference type="SUPFAM" id="SSF52540">
    <property type="entry name" value="P-loop containing nucleoside triphosphate hydrolases"/>
    <property type="match status" value="1"/>
</dbReference>
<dbReference type="Gene3D" id="3.40.50.300">
    <property type="entry name" value="P-loop containing nucleotide triphosphate hydrolases"/>
    <property type="match status" value="1"/>
</dbReference>